<protein>
    <submittedName>
        <fullName evidence="2">Uncharacterized protein</fullName>
    </submittedName>
</protein>
<keyword evidence="1" id="KW-0812">Transmembrane</keyword>
<evidence type="ECO:0000313" key="2">
    <source>
        <dbReference type="EMBL" id="KAK7473519.1"/>
    </source>
</evidence>
<gene>
    <name evidence="2" type="ORF">BaRGS_00035236</name>
</gene>
<keyword evidence="1" id="KW-1133">Transmembrane helix</keyword>
<keyword evidence="1" id="KW-0472">Membrane</keyword>
<dbReference type="AlphaFoldDB" id="A0ABD0JFH6"/>
<sequence length="184" mass="20152">MVSLALTAIGVILKFFSGKVLKKLMDKVLSSNDQLQKLHLDKDMEKLEGLPFVDELGMALMAVGIVLFCISFCACCGATCELRVLLIVGVIGGLFLKKDSVLHDKIKETAGKKIQEDYDPKGQDMFSFGINVLNYMGCYDRLQNVVQDHLTIAAVVLAMLLLLQVLEIFFAIAVIKSVGRVGPV</sequence>
<reference evidence="2 3" key="1">
    <citation type="journal article" date="2023" name="Sci. Data">
        <title>Genome assembly of the Korean intertidal mud-creeper Batillaria attramentaria.</title>
        <authorList>
            <person name="Patra A.K."/>
            <person name="Ho P.T."/>
            <person name="Jun S."/>
            <person name="Lee S.J."/>
            <person name="Kim Y."/>
            <person name="Won Y.J."/>
        </authorList>
    </citation>
    <scope>NUCLEOTIDE SEQUENCE [LARGE SCALE GENOMIC DNA]</scope>
    <source>
        <strain evidence="2">Wonlab-2016</strain>
    </source>
</reference>
<feature type="transmembrane region" description="Helical" evidence="1">
    <location>
        <begin position="150"/>
        <end position="175"/>
    </location>
</feature>
<feature type="transmembrane region" description="Helical" evidence="1">
    <location>
        <begin position="65"/>
        <end position="96"/>
    </location>
</feature>
<proteinExistence type="predicted"/>
<evidence type="ECO:0000313" key="3">
    <source>
        <dbReference type="Proteomes" id="UP001519460"/>
    </source>
</evidence>
<accession>A0ABD0JFH6</accession>
<evidence type="ECO:0000256" key="1">
    <source>
        <dbReference type="SAM" id="Phobius"/>
    </source>
</evidence>
<comment type="caution">
    <text evidence="2">The sequence shown here is derived from an EMBL/GenBank/DDBJ whole genome shotgun (WGS) entry which is preliminary data.</text>
</comment>
<dbReference type="Proteomes" id="UP001519460">
    <property type="component" value="Unassembled WGS sequence"/>
</dbReference>
<name>A0ABD0JFH6_9CAEN</name>
<dbReference type="EMBL" id="JACVVK020000466">
    <property type="protein sequence ID" value="KAK7473519.1"/>
    <property type="molecule type" value="Genomic_DNA"/>
</dbReference>
<keyword evidence="3" id="KW-1185">Reference proteome</keyword>
<organism evidence="2 3">
    <name type="scientific">Batillaria attramentaria</name>
    <dbReference type="NCBI Taxonomy" id="370345"/>
    <lineage>
        <taxon>Eukaryota</taxon>
        <taxon>Metazoa</taxon>
        <taxon>Spiralia</taxon>
        <taxon>Lophotrochozoa</taxon>
        <taxon>Mollusca</taxon>
        <taxon>Gastropoda</taxon>
        <taxon>Caenogastropoda</taxon>
        <taxon>Sorbeoconcha</taxon>
        <taxon>Cerithioidea</taxon>
        <taxon>Batillariidae</taxon>
        <taxon>Batillaria</taxon>
    </lineage>
</organism>